<protein>
    <submittedName>
        <fullName evidence="1">Uncharacterized protein</fullName>
    </submittedName>
</protein>
<accession>A0ABQ7N2P9</accession>
<proteinExistence type="predicted"/>
<organism evidence="1 2">
    <name type="scientific">Brassica rapa subsp. trilocularis</name>
    <dbReference type="NCBI Taxonomy" id="1813537"/>
    <lineage>
        <taxon>Eukaryota</taxon>
        <taxon>Viridiplantae</taxon>
        <taxon>Streptophyta</taxon>
        <taxon>Embryophyta</taxon>
        <taxon>Tracheophyta</taxon>
        <taxon>Spermatophyta</taxon>
        <taxon>Magnoliopsida</taxon>
        <taxon>eudicotyledons</taxon>
        <taxon>Gunneridae</taxon>
        <taxon>Pentapetalae</taxon>
        <taxon>rosids</taxon>
        <taxon>malvids</taxon>
        <taxon>Brassicales</taxon>
        <taxon>Brassicaceae</taxon>
        <taxon>Brassiceae</taxon>
        <taxon>Brassica</taxon>
    </lineage>
</organism>
<dbReference type="EMBL" id="JADBGQ010000003">
    <property type="protein sequence ID" value="KAG5405188.1"/>
    <property type="molecule type" value="Genomic_DNA"/>
</dbReference>
<evidence type="ECO:0000313" key="1">
    <source>
        <dbReference type="EMBL" id="KAG5405188.1"/>
    </source>
</evidence>
<sequence>MEAEQGAEELESLNHNRVELERLRRIESWLFPPMRYLLPEGFTLHVKYWEAMQSSDDININSTTSVKRRGKGPIVVRKTYCSFLDPSLEEHTASSLSDWFFRYHLQTQFLWLVAVVGGLQQSL</sequence>
<keyword evidence="2" id="KW-1185">Reference proteome</keyword>
<name>A0ABQ7N2P9_BRACM</name>
<dbReference type="Proteomes" id="UP000823674">
    <property type="component" value="Chromosome A03"/>
</dbReference>
<evidence type="ECO:0000313" key="2">
    <source>
        <dbReference type="Proteomes" id="UP000823674"/>
    </source>
</evidence>
<gene>
    <name evidence="1" type="primary">A03g503960.1_BraROA</name>
    <name evidence="1" type="ORF">IGI04_011307</name>
</gene>
<comment type="caution">
    <text evidence="1">The sequence shown here is derived from an EMBL/GenBank/DDBJ whole genome shotgun (WGS) entry which is preliminary data.</text>
</comment>
<reference evidence="1 2" key="1">
    <citation type="submission" date="2021-03" db="EMBL/GenBank/DDBJ databases">
        <authorList>
            <person name="King G.J."/>
            <person name="Bancroft I."/>
            <person name="Baten A."/>
            <person name="Bloomfield J."/>
            <person name="Borpatragohain P."/>
            <person name="He Z."/>
            <person name="Irish N."/>
            <person name="Irwin J."/>
            <person name="Liu K."/>
            <person name="Mauleon R.P."/>
            <person name="Moore J."/>
            <person name="Morris R."/>
            <person name="Ostergaard L."/>
            <person name="Wang B."/>
            <person name="Wells R."/>
        </authorList>
    </citation>
    <scope>NUCLEOTIDE SEQUENCE [LARGE SCALE GENOMIC DNA]</scope>
    <source>
        <strain evidence="1">R-o-18</strain>
        <tissue evidence="1">Leaf</tissue>
    </source>
</reference>